<dbReference type="InterPro" id="IPR011990">
    <property type="entry name" value="TPR-like_helical_dom_sf"/>
</dbReference>
<dbReference type="InterPro" id="IPR006597">
    <property type="entry name" value="Sel1-like"/>
</dbReference>
<dbReference type="Pfam" id="PF08238">
    <property type="entry name" value="Sel1"/>
    <property type="match status" value="2"/>
</dbReference>
<evidence type="ECO:0000313" key="2">
    <source>
        <dbReference type="EMBL" id="MBW8724502.1"/>
    </source>
</evidence>
<feature type="region of interest" description="Disordered" evidence="1">
    <location>
        <begin position="1"/>
        <end position="26"/>
    </location>
</feature>
<name>A0A952FHM7_9PROT</name>
<evidence type="ECO:0000313" key="3">
    <source>
        <dbReference type="Proteomes" id="UP000700706"/>
    </source>
</evidence>
<protein>
    <submittedName>
        <fullName evidence="2">Sel1 repeat family protein</fullName>
    </submittedName>
</protein>
<dbReference type="SUPFAM" id="SSF81901">
    <property type="entry name" value="HCP-like"/>
    <property type="match status" value="1"/>
</dbReference>
<sequence>MSAPIASPAAPRLPTAPSDDKALRRAAEAGDAAAQFNLGVLSDSRVDDNGYPVPGDRAEALRWLLLAASNGLPRAQLRLAELYADSAPVSGDRVRACAWFLVAAPRLTGVQRATAEAGYRSLAARFSPGRKAKARGLATRLSTALRSRP</sequence>
<proteinExistence type="predicted"/>
<dbReference type="Proteomes" id="UP000700706">
    <property type="component" value="Unassembled WGS sequence"/>
</dbReference>
<gene>
    <name evidence="2" type="ORF">JF625_05010</name>
</gene>
<reference evidence="2" key="1">
    <citation type="submission" date="2020-06" db="EMBL/GenBank/DDBJ databases">
        <title>Stable isotope informed genome-resolved metagenomics uncovers potential trophic interactions in rhizosphere soil.</title>
        <authorList>
            <person name="Starr E.P."/>
            <person name="Shi S."/>
            <person name="Blazewicz S.J."/>
            <person name="Koch B.J."/>
            <person name="Probst A.J."/>
            <person name="Hungate B.A."/>
            <person name="Pett-Ridge J."/>
            <person name="Firestone M.K."/>
            <person name="Banfield J.F."/>
        </authorList>
    </citation>
    <scope>NUCLEOTIDE SEQUENCE</scope>
    <source>
        <strain evidence="2">YM_69_17</strain>
    </source>
</reference>
<evidence type="ECO:0000256" key="1">
    <source>
        <dbReference type="SAM" id="MobiDB-lite"/>
    </source>
</evidence>
<comment type="caution">
    <text evidence="2">The sequence shown here is derived from an EMBL/GenBank/DDBJ whole genome shotgun (WGS) entry which is preliminary data.</text>
</comment>
<dbReference type="AlphaFoldDB" id="A0A952FHM7"/>
<dbReference type="Gene3D" id="1.25.40.10">
    <property type="entry name" value="Tetratricopeptide repeat domain"/>
    <property type="match status" value="1"/>
</dbReference>
<organism evidence="2 3">
    <name type="scientific">Inquilinus limosus</name>
    <dbReference type="NCBI Taxonomy" id="171674"/>
    <lineage>
        <taxon>Bacteria</taxon>
        <taxon>Pseudomonadati</taxon>
        <taxon>Pseudomonadota</taxon>
        <taxon>Alphaproteobacteria</taxon>
        <taxon>Rhodospirillales</taxon>
        <taxon>Rhodospirillaceae</taxon>
        <taxon>Inquilinus</taxon>
    </lineage>
</organism>
<dbReference type="EMBL" id="JAEKLZ010000111">
    <property type="protein sequence ID" value="MBW8724502.1"/>
    <property type="molecule type" value="Genomic_DNA"/>
</dbReference>
<accession>A0A952FHM7</accession>